<protein>
    <recommendedName>
        <fullName evidence="12">Transcription termination factor FttA</fullName>
        <ecNumber evidence="12">3.1.-.-</ecNumber>
    </recommendedName>
</protein>
<feature type="binding site" evidence="12">
    <location>
        <position position="236"/>
    </location>
    <ligand>
        <name>Zn(2+)</name>
        <dbReference type="ChEBI" id="CHEBI:29105"/>
        <label>2</label>
    </ligand>
</feature>
<comment type="caution">
    <text evidence="12">Lacks conserved residue(s) required for the propagation of feature annotation.</text>
</comment>
<feature type="domain" description="K Homology" evidence="13">
    <location>
        <begin position="91"/>
        <end position="166"/>
    </location>
</feature>
<evidence type="ECO:0000313" key="16">
    <source>
        <dbReference type="EMBL" id="RSN68862.1"/>
    </source>
</evidence>
<dbReference type="PROSITE" id="PS50084">
    <property type="entry name" value="KH_TYPE_1"/>
    <property type="match status" value="1"/>
</dbReference>
<dbReference type="Gene3D" id="3.30.300.20">
    <property type="match status" value="1"/>
</dbReference>
<proteinExistence type="inferred from homology"/>
<dbReference type="Gene3D" id="3.60.15.10">
    <property type="entry name" value="Ribonuclease Z/Hydroxyacylglutathione hydrolase-like"/>
    <property type="match status" value="1"/>
</dbReference>
<dbReference type="SMART" id="SM00322">
    <property type="entry name" value="KH"/>
    <property type="match status" value="1"/>
</dbReference>
<keyword evidence="4 12" id="KW-0255">Endonuclease</keyword>
<evidence type="ECO:0000256" key="8">
    <source>
        <dbReference type="ARBA" id="ARBA00022884"/>
    </source>
</evidence>
<keyword evidence="1 12" id="KW-0806">Transcription termination</keyword>
<reference evidence="16 17" key="1">
    <citation type="submission" date="2018-10" db="EMBL/GenBank/DDBJ databases">
        <title>Co-occurring genomic capacity for anaerobic methane metabolism and dissimilatory sulfite reduction discovered in the Korarchaeota.</title>
        <authorList>
            <person name="Mckay L.J."/>
            <person name="Dlakic M."/>
            <person name="Fields M.W."/>
            <person name="Delmont T.O."/>
            <person name="Eren A.M."/>
            <person name="Jay Z.J."/>
            <person name="Klingelsmith K.B."/>
            <person name="Rusch D.B."/>
            <person name="Inskeep W.P."/>
        </authorList>
    </citation>
    <scope>NUCLEOTIDE SEQUENCE [LARGE SCALE GENOMIC DNA]</scope>
    <source>
        <strain evidence="16 17">WS</strain>
    </source>
</reference>
<evidence type="ECO:0000256" key="2">
    <source>
        <dbReference type="ARBA" id="ARBA00022722"/>
    </source>
</evidence>
<keyword evidence="5 12" id="KW-0378">Hydrolase</keyword>
<dbReference type="InterPro" id="IPR015946">
    <property type="entry name" value="KH_dom-like_a/b"/>
</dbReference>
<dbReference type="InterPro" id="IPR001279">
    <property type="entry name" value="Metallo-B-lactamas"/>
</dbReference>
<dbReference type="AlphaFoldDB" id="A0A3R9PA29"/>
<evidence type="ECO:0000259" key="13">
    <source>
        <dbReference type="SMART" id="SM00322"/>
    </source>
</evidence>
<comment type="function">
    <text evidence="12">Terminates transcription on the whole genome. Termination is linked to FttA-mediated RNA cleavage and does not require NTP hydrolysis. Cleaves endonucleolytically at the RNA exit channel of RNA polymerase (RNAP); the 5'-3' exonuclease activity of this protein degrades the nascent RNA released from RNAP.</text>
</comment>
<dbReference type="Gene3D" id="3.30.300.230">
    <property type="match status" value="1"/>
</dbReference>
<dbReference type="HAMAP" id="MF_00870">
    <property type="entry name" value="FttA"/>
    <property type="match status" value="1"/>
</dbReference>
<dbReference type="Proteomes" id="UP000278149">
    <property type="component" value="Unassembled WGS sequence"/>
</dbReference>
<dbReference type="PANTHER" id="PTHR11203:SF51">
    <property type="entry name" value="CLEAVAGE AND POLYADENYLATION SPECIFICITY FACTOR"/>
    <property type="match status" value="1"/>
</dbReference>
<dbReference type="InterPro" id="IPR036866">
    <property type="entry name" value="RibonucZ/Hydroxyglut_hydro"/>
</dbReference>
<dbReference type="GO" id="GO:0003677">
    <property type="term" value="F:DNA binding"/>
    <property type="evidence" value="ECO:0007669"/>
    <property type="project" value="UniProtKB-KW"/>
</dbReference>
<dbReference type="SUPFAM" id="SSF56281">
    <property type="entry name" value="Metallo-hydrolase/oxidoreductase"/>
    <property type="match status" value="1"/>
</dbReference>
<keyword evidence="3 12" id="KW-0479">Metal-binding</keyword>
<gene>
    <name evidence="12" type="primary">fttA</name>
    <name evidence="16" type="ORF">D9Q81_05075</name>
</gene>
<dbReference type="GO" id="GO:0003723">
    <property type="term" value="F:RNA binding"/>
    <property type="evidence" value="ECO:0007669"/>
    <property type="project" value="UniProtKB-UniRule"/>
</dbReference>
<dbReference type="OMA" id="YLDGMIW"/>
<evidence type="ECO:0000256" key="5">
    <source>
        <dbReference type="ARBA" id="ARBA00022801"/>
    </source>
</evidence>
<evidence type="ECO:0000256" key="10">
    <source>
        <dbReference type="ARBA" id="ARBA00023125"/>
    </source>
</evidence>
<dbReference type="Pfam" id="PF16661">
    <property type="entry name" value="Lactamase_B_6"/>
    <property type="match status" value="1"/>
</dbReference>
<dbReference type="InterPro" id="IPR022712">
    <property type="entry name" value="Beta_Casp"/>
</dbReference>
<feature type="domain" description="Beta-Casp" evidence="15">
    <location>
        <begin position="411"/>
        <end position="534"/>
    </location>
</feature>
<evidence type="ECO:0000256" key="4">
    <source>
        <dbReference type="ARBA" id="ARBA00022759"/>
    </source>
</evidence>
<keyword evidence="9 12" id="KW-0805">Transcription regulation</keyword>
<feature type="binding site" evidence="12">
    <location>
        <position position="237"/>
    </location>
    <ligand>
        <name>Zn(2+)</name>
        <dbReference type="ChEBI" id="CHEBI:29105"/>
        <label>2</label>
    </ligand>
</feature>
<dbReference type="SMART" id="SM01027">
    <property type="entry name" value="Beta-Casp"/>
    <property type="match status" value="1"/>
</dbReference>
<dbReference type="GO" id="GO:0004532">
    <property type="term" value="F:RNA exonuclease activity"/>
    <property type="evidence" value="ECO:0007669"/>
    <property type="project" value="UniProtKB-UniRule"/>
</dbReference>
<evidence type="ECO:0000313" key="17">
    <source>
        <dbReference type="Proteomes" id="UP000278149"/>
    </source>
</evidence>
<evidence type="ECO:0000256" key="3">
    <source>
        <dbReference type="ARBA" id="ARBA00022723"/>
    </source>
</evidence>
<keyword evidence="11" id="KW-0804">Transcription</keyword>
<dbReference type="GO" id="GO:0008270">
    <property type="term" value="F:zinc ion binding"/>
    <property type="evidence" value="ECO:0007669"/>
    <property type="project" value="UniProtKB-UniRule"/>
</dbReference>
<dbReference type="InterPro" id="IPR004087">
    <property type="entry name" value="KH_dom"/>
</dbReference>
<comment type="caution">
    <text evidence="16">The sequence shown here is derived from an EMBL/GenBank/DDBJ whole genome shotgun (WGS) entry which is preliminary data.</text>
</comment>
<evidence type="ECO:0000256" key="11">
    <source>
        <dbReference type="ARBA" id="ARBA00023163"/>
    </source>
</evidence>
<evidence type="ECO:0000259" key="15">
    <source>
        <dbReference type="SMART" id="SM01027"/>
    </source>
</evidence>
<evidence type="ECO:0000256" key="6">
    <source>
        <dbReference type="ARBA" id="ARBA00022833"/>
    </source>
</evidence>
<dbReference type="InterPro" id="IPR050698">
    <property type="entry name" value="MBL"/>
</dbReference>
<comment type="cofactor">
    <cofactor evidence="12">
        <name>Zn(2+)</name>
        <dbReference type="ChEBI" id="CHEBI:29105"/>
    </cofactor>
    <text evidence="12">Binds 2 Zn(2+) ions, which are required for nuclease activity.</text>
</comment>
<dbReference type="SMART" id="SM00849">
    <property type="entry name" value="Lactamase_B"/>
    <property type="match status" value="1"/>
</dbReference>
<dbReference type="PANTHER" id="PTHR11203">
    <property type="entry name" value="CLEAVAGE AND POLYADENYLATION SPECIFICITY FACTOR FAMILY MEMBER"/>
    <property type="match status" value="1"/>
</dbReference>
<keyword evidence="10 12" id="KW-0238">DNA-binding</keyword>
<dbReference type="GO" id="GO:0004521">
    <property type="term" value="F:RNA endonuclease activity"/>
    <property type="evidence" value="ECO:0007669"/>
    <property type="project" value="UniProtKB-UniRule"/>
</dbReference>
<dbReference type="RefSeq" id="WP_012310054.1">
    <property type="nucleotide sequence ID" value="NZ_RCOR01000024.1"/>
</dbReference>
<dbReference type="CDD" id="cd16295">
    <property type="entry name" value="TTHA0252-CPSF-like_MBL-fold"/>
    <property type="match status" value="1"/>
</dbReference>
<dbReference type="EMBL" id="RCOR01000024">
    <property type="protein sequence ID" value="RSN68862.1"/>
    <property type="molecule type" value="Genomic_DNA"/>
</dbReference>
<feature type="region of interest" description="KHb" evidence="12">
    <location>
        <begin position="66"/>
        <end position="133"/>
    </location>
</feature>
<dbReference type="Pfam" id="PF10996">
    <property type="entry name" value="Beta-Casp"/>
    <property type="match status" value="1"/>
</dbReference>
<evidence type="ECO:0000256" key="12">
    <source>
        <dbReference type="HAMAP-Rule" id="MF_00870"/>
    </source>
</evidence>
<feature type="binding site" evidence="12">
    <location>
        <position position="591"/>
    </location>
    <ligand>
        <name>Zn(2+)</name>
        <dbReference type="ChEBI" id="CHEBI:29105"/>
        <label>2</label>
    </ligand>
</feature>
<organism evidence="16 17">
    <name type="scientific">Candidatus Korarchaeum cryptofilum</name>
    <dbReference type="NCBI Taxonomy" id="498846"/>
    <lineage>
        <taxon>Archaea</taxon>
        <taxon>Thermoproteota</taxon>
        <taxon>Candidatus Korarchaeia</taxon>
        <taxon>Candidatus Korarchaeales</taxon>
        <taxon>Candidatus Korarchaeaceae</taxon>
        <taxon>Candidatus Korarchaeum</taxon>
    </lineage>
</organism>
<feature type="binding site" evidence="12">
    <location>
        <position position="319"/>
    </location>
    <ligand>
        <name>Zn(2+)</name>
        <dbReference type="ChEBI" id="CHEBI:29105"/>
        <label>1</label>
    </ligand>
</feature>
<name>A0A3R9PA29_9CREN</name>
<feature type="binding site" evidence="12">
    <location>
        <position position="342"/>
    </location>
    <ligand>
        <name>Zn(2+)</name>
        <dbReference type="ChEBI" id="CHEBI:29105"/>
        <label>2</label>
    </ligand>
</feature>
<feature type="domain" description="Metallo-beta-lactamase" evidence="14">
    <location>
        <begin position="187"/>
        <end position="380"/>
    </location>
</feature>
<dbReference type="Pfam" id="PF07521">
    <property type="entry name" value="RMMBL"/>
    <property type="match status" value="1"/>
</dbReference>
<dbReference type="CDD" id="cd22532">
    <property type="entry name" value="KH-II_CPSF_arch_rpt1"/>
    <property type="match status" value="1"/>
</dbReference>
<evidence type="ECO:0000256" key="7">
    <source>
        <dbReference type="ARBA" id="ARBA00022839"/>
    </source>
</evidence>
<feature type="region of interest" description="Metallo-beta-lactamase C-terminus" evidence="12">
    <location>
        <begin position="566"/>
        <end position="624"/>
    </location>
</feature>
<dbReference type="InterPro" id="IPR019975">
    <property type="entry name" value="aCPSF1"/>
</dbReference>
<comment type="similarity">
    <text evidence="12">Belongs to the metallo-beta-lactamase superfamily. RNA-metabolizing metallo-beta-lactamase-like family. FttA subfamily.</text>
</comment>
<keyword evidence="2 12" id="KW-0540">Nuclease</keyword>
<evidence type="ECO:0000256" key="9">
    <source>
        <dbReference type="ARBA" id="ARBA00023015"/>
    </source>
</evidence>
<dbReference type="InterPro" id="IPR033769">
    <property type="entry name" value="TffA_KH"/>
</dbReference>
<sequence length="624" mass="69667">MSEDLKAKVKKYFSQYAKVEKVELEGPFVTLLVENPKEILDKPDLVVNAAKTLKKKIIVLASKPLMDEAAAAEFIRRTIPENAEIEDLKFVPETGEVYIIAKRTGYVVGKGGANIVEILKETGWRPVVMRAPTIRSTFLDIFYNVIISGAPERKKVMKKLSERIFREPLNLSRGLYATFLGAAREVGRSSVLITTDESNVLLDCGISLSSRSAFPRLDLIDIDELDAVIITHAHLDHSGALPLLFKYGYRGPVYLTRPTRDLMMLLLYDYINLSQRVGSIPFFSWRDVVNMMNHTITLDYTETVDISPDIKLTFYNAGHILGSALAHLNIESARHNVLYTGDFRFRDTKLLDKAVRKFPRVETLIMECTYGGESDVLPSLPEAEEALFSVIKGTAERGGKVLIPALAVGRAQEIMLSLVDGFERGLLPDIPVYLDGMIYDSTAIHSAYPDYLSNYVRESVFKRDRDPFTEPHFNFVSSDERPDVTKGGPAVIIAPSGMLTGGPSVDYLKLLAPGEENSIVLVSYQAEGTLGRRLRDGARELRLQDEEGYITIKVKADVRVIEGFSAHADKVQLLSYLSTMEPRPHRVFLVHGEEEKMREFGPLASKSASIRTVSPQIGETFKLA</sequence>
<comment type="subunit">
    <text evidence="12">Homodimer. Interacts with RNA polymerase (RNAP), interacts with the Spt4-Spt5 complex.</text>
</comment>
<dbReference type="NCBIfam" id="TIGR03675">
    <property type="entry name" value="arCOG00543"/>
    <property type="match status" value="1"/>
</dbReference>
<feature type="binding site" evidence="12">
    <location>
        <position position="342"/>
    </location>
    <ligand>
        <name>Zn(2+)</name>
        <dbReference type="ChEBI" id="CHEBI:29105"/>
        <label>1</label>
    </ligand>
</feature>
<dbReference type="GO" id="GO:0006353">
    <property type="term" value="P:DNA-templated transcription termination"/>
    <property type="evidence" value="ECO:0007669"/>
    <property type="project" value="UniProtKB-UniRule"/>
</dbReference>
<evidence type="ECO:0000256" key="1">
    <source>
        <dbReference type="ARBA" id="ARBA00022472"/>
    </source>
</evidence>
<dbReference type="InterPro" id="IPR011108">
    <property type="entry name" value="RMMBL"/>
</dbReference>
<accession>A0A3R9PA29</accession>
<dbReference type="Gene3D" id="3.40.50.10890">
    <property type="match status" value="1"/>
</dbReference>
<dbReference type="EC" id="3.1.-.-" evidence="12"/>
<dbReference type="Pfam" id="PF17214">
    <property type="entry name" value="KH_TffA"/>
    <property type="match status" value="1"/>
</dbReference>
<dbReference type="GeneID" id="6094688"/>
<evidence type="ECO:0000259" key="14">
    <source>
        <dbReference type="SMART" id="SM00849"/>
    </source>
</evidence>
<keyword evidence="7 12" id="KW-0269">Exonuclease</keyword>
<feature type="binding site" evidence="12">
    <location>
        <position position="232"/>
    </location>
    <ligand>
        <name>Zn(2+)</name>
        <dbReference type="ChEBI" id="CHEBI:29105"/>
        <label>1</label>
    </ligand>
</feature>
<keyword evidence="6 12" id="KW-0862">Zinc</keyword>
<keyword evidence="8 12" id="KW-0694">RNA-binding</keyword>
<feature type="binding site" evidence="12">
    <location>
        <position position="234"/>
    </location>
    <ligand>
        <name>Zn(2+)</name>
        <dbReference type="ChEBI" id="CHEBI:29105"/>
        <label>1</label>
    </ligand>
</feature>